<dbReference type="SMART" id="SM00382">
    <property type="entry name" value="AAA"/>
    <property type="match status" value="1"/>
</dbReference>
<proteinExistence type="predicted"/>
<dbReference type="PROSITE" id="PS50104">
    <property type="entry name" value="TIR"/>
    <property type="match status" value="1"/>
</dbReference>
<keyword evidence="4" id="KW-0378">Hydrolase</keyword>
<dbReference type="EC" id="3.2.2.6" evidence="1"/>
<dbReference type="Pfam" id="PF20160">
    <property type="entry name" value="C-JID"/>
    <property type="match status" value="1"/>
</dbReference>
<dbReference type="SUPFAM" id="SSF52540">
    <property type="entry name" value="P-loop containing nucleoside triphosphate hydrolases"/>
    <property type="match status" value="1"/>
</dbReference>
<dbReference type="SMART" id="SM00255">
    <property type="entry name" value="TIR"/>
    <property type="match status" value="1"/>
</dbReference>
<dbReference type="PANTHER" id="PTHR11017">
    <property type="entry name" value="LEUCINE-RICH REPEAT-CONTAINING PROTEIN"/>
    <property type="match status" value="1"/>
</dbReference>
<accession>A0AAV8U841</accession>
<dbReference type="InterPro" id="IPR042197">
    <property type="entry name" value="Apaf_helical"/>
</dbReference>
<dbReference type="InterPro" id="IPR002182">
    <property type="entry name" value="NB-ARC"/>
</dbReference>
<dbReference type="SUPFAM" id="SSF52058">
    <property type="entry name" value="L domain-like"/>
    <property type="match status" value="1"/>
</dbReference>
<dbReference type="InterPro" id="IPR035897">
    <property type="entry name" value="Toll_tir_struct_dom_sf"/>
</dbReference>
<dbReference type="InterPro" id="IPR032675">
    <property type="entry name" value="LRR_dom_sf"/>
</dbReference>
<keyword evidence="5" id="KW-0611">Plant defense</keyword>
<dbReference type="InterPro" id="IPR027417">
    <property type="entry name" value="P-loop_NTPase"/>
</dbReference>
<dbReference type="SUPFAM" id="SSF52200">
    <property type="entry name" value="Toll/Interleukin receptor TIR domain"/>
    <property type="match status" value="1"/>
</dbReference>
<evidence type="ECO:0000259" key="8">
    <source>
        <dbReference type="PROSITE" id="PS50104"/>
    </source>
</evidence>
<dbReference type="GO" id="GO:0007165">
    <property type="term" value="P:signal transduction"/>
    <property type="evidence" value="ECO:0007669"/>
    <property type="project" value="InterPro"/>
</dbReference>
<evidence type="ECO:0000256" key="4">
    <source>
        <dbReference type="ARBA" id="ARBA00022801"/>
    </source>
</evidence>
<dbReference type="Pfam" id="PF23598">
    <property type="entry name" value="LRR_14"/>
    <property type="match status" value="1"/>
</dbReference>
<feature type="domain" description="TIR" evidence="8">
    <location>
        <begin position="21"/>
        <end position="183"/>
    </location>
</feature>
<dbReference type="Pfam" id="PF00931">
    <property type="entry name" value="NB-ARC"/>
    <property type="match status" value="1"/>
</dbReference>
<evidence type="ECO:0000256" key="7">
    <source>
        <dbReference type="ARBA" id="ARBA00047304"/>
    </source>
</evidence>
<dbReference type="AlphaFoldDB" id="A0AAV8U841"/>
<evidence type="ECO:0000256" key="6">
    <source>
        <dbReference type="ARBA" id="ARBA00023027"/>
    </source>
</evidence>
<evidence type="ECO:0000313" key="9">
    <source>
        <dbReference type="EMBL" id="KAJ8774349.1"/>
    </source>
</evidence>
<protein>
    <recommendedName>
        <fullName evidence="1">ADP-ribosyl cyclase/cyclic ADP-ribose hydrolase</fullName>
        <ecNumber evidence="1">3.2.2.6</ecNumber>
    </recommendedName>
</protein>
<dbReference type="GO" id="GO:0043531">
    <property type="term" value="F:ADP binding"/>
    <property type="evidence" value="ECO:0007669"/>
    <property type="project" value="InterPro"/>
</dbReference>
<dbReference type="Gene3D" id="3.40.50.10140">
    <property type="entry name" value="Toll/interleukin-1 receptor homology (TIR) domain"/>
    <property type="match status" value="1"/>
</dbReference>
<dbReference type="EMBL" id="JAIWQS010000001">
    <property type="protein sequence ID" value="KAJ8774349.1"/>
    <property type="molecule type" value="Genomic_DNA"/>
</dbReference>
<reference evidence="9 10" key="1">
    <citation type="submission" date="2021-09" db="EMBL/GenBank/DDBJ databases">
        <title>Genomic insights and catalytic innovation underlie evolution of tropane alkaloids biosynthesis.</title>
        <authorList>
            <person name="Wang Y.-J."/>
            <person name="Tian T."/>
            <person name="Huang J.-P."/>
            <person name="Huang S.-X."/>
        </authorList>
    </citation>
    <scope>NUCLEOTIDE SEQUENCE [LARGE SCALE GENOMIC DNA]</scope>
    <source>
        <strain evidence="9">KIB-2018</strain>
        <tissue evidence="9">Leaf</tissue>
    </source>
</reference>
<dbReference type="InterPro" id="IPR044974">
    <property type="entry name" value="Disease_R_plants"/>
</dbReference>
<dbReference type="Gene3D" id="1.10.8.430">
    <property type="entry name" value="Helical domain of apoptotic protease-activating factors"/>
    <property type="match status" value="1"/>
</dbReference>
<dbReference type="Pfam" id="PF23282">
    <property type="entry name" value="WHD_ROQ1"/>
    <property type="match status" value="1"/>
</dbReference>
<comment type="caution">
    <text evidence="9">The sequence shown here is derived from an EMBL/GenBank/DDBJ whole genome shotgun (WGS) entry which is preliminary data.</text>
</comment>
<evidence type="ECO:0000313" key="10">
    <source>
        <dbReference type="Proteomes" id="UP001159364"/>
    </source>
</evidence>
<dbReference type="GO" id="GO:0051707">
    <property type="term" value="P:response to other organism"/>
    <property type="evidence" value="ECO:0007669"/>
    <property type="project" value="UniProtKB-ARBA"/>
</dbReference>
<organism evidence="9 10">
    <name type="scientific">Erythroxylum novogranatense</name>
    <dbReference type="NCBI Taxonomy" id="1862640"/>
    <lineage>
        <taxon>Eukaryota</taxon>
        <taxon>Viridiplantae</taxon>
        <taxon>Streptophyta</taxon>
        <taxon>Embryophyta</taxon>
        <taxon>Tracheophyta</taxon>
        <taxon>Spermatophyta</taxon>
        <taxon>Magnoliopsida</taxon>
        <taxon>eudicotyledons</taxon>
        <taxon>Gunneridae</taxon>
        <taxon>Pentapetalae</taxon>
        <taxon>rosids</taxon>
        <taxon>fabids</taxon>
        <taxon>Malpighiales</taxon>
        <taxon>Erythroxylaceae</taxon>
        <taxon>Erythroxylum</taxon>
    </lineage>
</organism>
<evidence type="ECO:0000256" key="5">
    <source>
        <dbReference type="ARBA" id="ARBA00022821"/>
    </source>
</evidence>
<dbReference type="FunFam" id="3.40.50.10140:FF:000007">
    <property type="entry name" value="Disease resistance protein (TIR-NBS-LRR class)"/>
    <property type="match status" value="1"/>
</dbReference>
<dbReference type="InterPro" id="IPR045344">
    <property type="entry name" value="C-JID"/>
</dbReference>
<evidence type="ECO:0000256" key="2">
    <source>
        <dbReference type="ARBA" id="ARBA00022614"/>
    </source>
</evidence>
<gene>
    <name evidence="9" type="ORF">K2173_011598</name>
</gene>
<keyword evidence="6" id="KW-0520">NAD</keyword>
<comment type="catalytic activity">
    <reaction evidence="7">
        <text>NAD(+) + H2O = ADP-D-ribose + nicotinamide + H(+)</text>
        <dbReference type="Rhea" id="RHEA:16301"/>
        <dbReference type="ChEBI" id="CHEBI:15377"/>
        <dbReference type="ChEBI" id="CHEBI:15378"/>
        <dbReference type="ChEBI" id="CHEBI:17154"/>
        <dbReference type="ChEBI" id="CHEBI:57540"/>
        <dbReference type="ChEBI" id="CHEBI:57967"/>
        <dbReference type="EC" id="3.2.2.6"/>
    </reaction>
    <physiologicalReaction direction="left-to-right" evidence="7">
        <dbReference type="Rhea" id="RHEA:16302"/>
    </physiologicalReaction>
</comment>
<evidence type="ECO:0000256" key="1">
    <source>
        <dbReference type="ARBA" id="ARBA00011982"/>
    </source>
</evidence>
<dbReference type="InterPro" id="IPR000157">
    <property type="entry name" value="TIR_dom"/>
</dbReference>
<dbReference type="Proteomes" id="UP001159364">
    <property type="component" value="Linkage Group LG01"/>
</dbReference>
<dbReference type="InterPro" id="IPR058192">
    <property type="entry name" value="WHD_ROQ1-like"/>
</dbReference>
<dbReference type="Gene3D" id="3.40.50.300">
    <property type="entry name" value="P-loop containing nucleotide triphosphate hydrolases"/>
    <property type="match status" value="1"/>
</dbReference>
<keyword evidence="10" id="KW-1185">Reference proteome</keyword>
<dbReference type="PANTHER" id="PTHR11017:SF271">
    <property type="entry name" value="DISEASE RESISTANCE PROTEIN (TIR-NBS-LRR CLASS) FAMILY"/>
    <property type="match status" value="1"/>
</dbReference>
<dbReference type="PRINTS" id="PR00364">
    <property type="entry name" value="DISEASERSIST"/>
</dbReference>
<keyword evidence="3" id="KW-0677">Repeat</keyword>
<keyword evidence="2" id="KW-0433">Leucine-rich repeat</keyword>
<dbReference type="InterPro" id="IPR003593">
    <property type="entry name" value="AAA+_ATPase"/>
</dbReference>
<dbReference type="InterPro" id="IPR055414">
    <property type="entry name" value="LRR_R13L4/SHOC2-like"/>
</dbReference>
<evidence type="ECO:0000256" key="3">
    <source>
        <dbReference type="ARBA" id="ARBA00022737"/>
    </source>
</evidence>
<sequence length="1139" mass="128058">MRSGSFPESSSSSSSFVTTKWNYEVFLSFRGEDTRKNFTDHLYAALVQAGIRTFRDDDELPRGKRIFSQLVKAIHESRISIVVFSKEYASSRWCLDELVEIVKCMNTNAQAVLPIFYNVDPSDVRKQTGSYGEAFDKHEVRFKEEPKRVSRWREVLEEVGNLSGWDLQNMANGHEAKFIRKVVSEALRNLNKQFLDVAKHPVGVQSRANNGIAMLSVGTNDVRILGIYGMGGIGKTTIAKAMFNQLYDTYQGGCFLLNIKETSGQANGLVQLQEQLLSDVLKSKIPRFSNLDRGINVIKERLGCKKVIIVLDDVDQLKQVNALAGERDWFGPGSTIIITTRNEHLLTQLEVDEKYPVEELNRNESLQLFSLNAFKENQPGAEYLELANMVVEYLGGLPLALEVFGSSLFGLNVPEWRSAVEKLRSVPDHDIQKKLRISYDALEDAKLKDIFLDISCFFVGMDTDYVAKVLDGCGFFPEIGIRVLLNRSLLTIGPWNELRMHDLLREMGREIVREISPSHPGKWSRIWFYEDAWRILKNKTGTEAVEGLMFDVHASQEVFLSTETFTKMTSLRLLRIDGVHLSGNFEYLSKDLKWLCWRHCALKSLPLNFDLDTLTVLDLQYSKIEEVWKEIKFLNRLKTLDLSHCVHLVKTPNFMGLASLERLLLLHCTNLCEVHQSIGQLERLVLLNLKGCKRLKNLPNSICCLTSLQILNITDCSKLEKLPEDIGKLGMMTELLASGTGIQELPSSIRNLQSLSIGGSEVEAVSTTSLCSLVSSCFLRKNMNSKTTIPAYLTELSSLTKLEMNNRGLSDVSFSCNLGSLSSLRNLSLEGNDFVNLPTSISKLSKVEYLFLKSCSNLQSISELPPNLCYLHAEDCTSLKSLSVYSDNRPMLSLSGCEGLVDIQGLDKGEQGSIIHMERCNSLSTSSRNNLLQSILRGGFTAATLPGNDIPDWFSYQVVGSSLSFQLPTEEVLVGRQVKGLMVWVVYAGIRGCAFVFPIIRNKNTGDQFSFLRETVPIYASQQDHSRVIHVPFDMRRCAMKGGEELELSFIFVRPYFASCAEFVVKKCGVHLITKEAEGNVIQGVDLPHTSPSYPKLVRQLKLFEGFFENVDSDWMSCYDIDFLCPLDNESSSSSSPQS</sequence>
<name>A0AAV8U841_9ROSI</name>
<dbReference type="Pfam" id="PF01582">
    <property type="entry name" value="TIR"/>
    <property type="match status" value="1"/>
</dbReference>
<dbReference type="GO" id="GO:0006952">
    <property type="term" value="P:defense response"/>
    <property type="evidence" value="ECO:0007669"/>
    <property type="project" value="UniProtKB-KW"/>
</dbReference>
<dbReference type="Gene3D" id="3.80.10.10">
    <property type="entry name" value="Ribonuclease Inhibitor"/>
    <property type="match status" value="2"/>
</dbReference>
<dbReference type="GO" id="GO:0061809">
    <property type="term" value="F:NAD+ nucleosidase activity, cyclic ADP-ribose generating"/>
    <property type="evidence" value="ECO:0007669"/>
    <property type="project" value="UniProtKB-EC"/>
</dbReference>